<sequence length="257" mass="30160">MIPARYEVHLKIDNLNVEDILEADKMDGLKRIFQKQLWSNSARDLYVTFLGSAVELGARKPLNPIQKEGVVVRLGSYEPFTTELQKLHEEVGPLRKILATMNECPRDFKRTSVEVLFRNASFTLDWCNFRLIDNDDSDMHHSGANEKLLSTDEEILNHDHWQPVSRMEIPQRTYGHELLVSILVPTFIMIILASVLSFVLCFHHDDIDDEDEEFLKICFIFVPDYYYDHYIYRSKNIDSIPRRSKPICNYPKSYQHH</sequence>
<protein>
    <recommendedName>
        <fullName evidence="2">Sarcoglycan alpha/epsilon second domain-containing protein</fullName>
    </recommendedName>
</protein>
<dbReference type="PANTHER" id="PTHR10132:SF14">
    <property type="entry name" value="SARCOGLYCAN ALPHA, ISOFORM C"/>
    <property type="match status" value="1"/>
</dbReference>
<dbReference type="Proteomes" id="UP001162164">
    <property type="component" value="Unassembled WGS sequence"/>
</dbReference>
<proteinExistence type="predicted"/>
<evidence type="ECO:0000259" key="2">
    <source>
        <dbReference type="Pfam" id="PF20989"/>
    </source>
</evidence>
<dbReference type="InterPro" id="IPR008908">
    <property type="entry name" value="Sarcoglycan_alpha/epsilon"/>
</dbReference>
<dbReference type="PANTHER" id="PTHR10132">
    <property type="entry name" value="ALPHA-/EPSILON-SARCOGLYCAN FAMILY MEMBER"/>
    <property type="match status" value="1"/>
</dbReference>
<name>A0ABQ9IUZ5_9CUCU</name>
<accession>A0ABQ9IUZ5</accession>
<keyword evidence="1" id="KW-0812">Transmembrane</keyword>
<evidence type="ECO:0000313" key="3">
    <source>
        <dbReference type="EMBL" id="KAJ8966351.1"/>
    </source>
</evidence>
<keyword evidence="1" id="KW-1133">Transmembrane helix</keyword>
<evidence type="ECO:0000313" key="4">
    <source>
        <dbReference type="Proteomes" id="UP001162164"/>
    </source>
</evidence>
<dbReference type="EMBL" id="JAPWTJ010002387">
    <property type="protein sequence ID" value="KAJ8966351.1"/>
    <property type="molecule type" value="Genomic_DNA"/>
</dbReference>
<feature type="transmembrane region" description="Helical" evidence="1">
    <location>
        <begin position="178"/>
        <end position="200"/>
    </location>
</feature>
<reference evidence="3" key="1">
    <citation type="journal article" date="2023" name="Insect Mol. Biol.">
        <title>Genome sequencing provides insights into the evolution of gene families encoding plant cell wall-degrading enzymes in longhorned beetles.</title>
        <authorList>
            <person name="Shin N.R."/>
            <person name="Okamura Y."/>
            <person name="Kirsch R."/>
            <person name="Pauchet Y."/>
        </authorList>
    </citation>
    <scope>NUCLEOTIDE SEQUENCE</scope>
    <source>
        <strain evidence="3">MMC_N1</strain>
    </source>
</reference>
<dbReference type="InterPro" id="IPR048347">
    <property type="entry name" value="Sarcoglycan_C"/>
</dbReference>
<keyword evidence="4" id="KW-1185">Reference proteome</keyword>
<evidence type="ECO:0000256" key="1">
    <source>
        <dbReference type="SAM" id="Phobius"/>
    </source>
</evidence>
<gene>
    <name evidence="3" type="ORF">NQ317_003024</name>
</gene>
<feature type="domain" description="Sarcoglycan alpha/epsilon second" evidence="2">
    <location>
        <begin position="4"/>
        <end position="133"/>
    </location>
</feature>
<comment type="caution">
    <text evidence="3">The sequence shown here is derived from an EMBL/GenBank/DDBJ whole genome shotgun (WGS) entry which is preliminary data.</text>
</comment>
<keyword evidence="1" id="KW-0472">Membrane</keyword>
<dbReference type="Pfam" id="PF20989">
    <property type="entry name" value="Sarcoglycan_2_C"/>
    <property type="match status" value="1"/>
</dbReference>
<organism evidence="3 4">
    <name type="scientific">Molorchus minor</name>
    <dbReference type="NCBI Taxonomy" id="1323400"/>
    <lineage>
        <taxon>Eukaryota</taxon>
        <taxon>Metazoa</taxon>
        <taxon>Ecdysozoa</taxon>
        <taxon>Arthropoda</taxon>
        <taxon>Hexapoda</taxon>
        <taxon>Insecta</taxon>
        <taxon>Pterygota</taxon>
        <taxon>Neoptera</taxon>
        <taxon>Endopterygota</taxon>
        <taxon>Coleoptera</taxon>
        <taxon>Polyphaga</taxon>
        <taxon>Cucujiformia</taxon>
        <taxon>Chrysomeloidea</taxon>
        <taxon>Cerambycidae</taxon>
        <taxon>Lamiinae</taxon>
        <taxon>Monochamini</taxon>
        <taxon>Molorchus</taxon>
    </lineage>
</organism>